<feature type="compositionally biased region" description="Basic and acidic residues" evidence="1">
    <location>
        <begin position="88"/>
        <end position="102"/>
    </location>
</feature>
<gene>
    <name evidence="3" type="primary">20345819</name>
    <name evidence="2" type="ORF">GGTG_05361</name>
</gene>
<protein>
    <submittedName>
        <fullName evidence="2 3">Uncharacterized protein</fullName>
    </submittedName>
</protein>
<proteinExistence type="predicted"/>
<name>J3NVP8_GAET3</name>
<dbReference type="Proteomes" id="UP000006039">
    <property type="component" value="Unassembled WGS sequence"/>
</dbReference>
<organism evidence="2">
    <name type="scientific">Gaeumannomyces tritici (strain R3-111a-1)</name>
    <name type="common">Wheat and barley take-all root rot fungus</name>
    <name type="synonym">Gaeumannomyces graminis var. tritici</name>
    <dbReference type="NCBI Taxonomy" id="644352"/>
    <lineage>
        <taxon>Eukaryota</taxon>
        <taxon>Fungi</taxon>
        <taxon>Dikarya</taxon>
        <taxon>Ascomycota</taxon>
        <taxon>Pezizomycotina</taxon>
        <taxon>Sordariomycetes</taxon>
        <taxon>Sordariomycetidae</taxon>
        <taxon>Magnaporthales</taxon>
        <taxon>Magnaporthaceae</taxon>
        <taxon>Gaeumannomyces</taxon>
    </lineage>
</organism>
<dbReference type="VEuPathDB" id="FungiDB:GGTG_05361"/>
<evidence type="ECO:0000313" key="2">
    <source>
        <dbReference type="EMBL" id="EJT75426.1"/>
    </source>
</evidence>
<dbReference type="EMBL" id="GL385397">
    <property type="protein sequence ID" value="EJT75426.1"/>
    <property type="molecule type" value="Genomic_DNA"/>
</dbReference>
<evidence type="ECO:0000313" key="3">
    <source>
        <dbReference type="EnsemblFungi" id="EJT75426"/>
    </source>
</evidence>
<dbReference type="RefSeq" id="XP_009221426.1">
    <property type="nucleotide sequence ID" value="XM_009223162.1"/>
</dbReference>
<dbReference type="GeneID" id="20345819"/>
<keyword evidence="4" id="KW-1185">Reference proteome</keyword>
<dbReference type="EnsemblFungi" id="EJT75426">
    <property type="protein sequence ID" value="EJT75426"/>
    <property type="gene ID" value="GGTG_05361"/>
</dbReference>
<evidence type="ECO:0000256" key="1">
    <source>
        <dbReference type="SAM" id="MobiDB-lite"/>
    </source>
</evidence>
<feature type="region of interest" description="Disordered" evidence="1">
    <location>
        <begin position="79"/>
        <end position="156"/>
    </location>
</feature>
<reference evidence="2" key="2">
    <citation type="submission" date="2010-07" db="EMBL/GenBank/DDBJ databases">
        <authorList>
            <consortium name="The Broad Institute Genome Sequencing Platform"/>
            <consortium name="Broad Institute Genome Sequencing Center for Infectious Disease"/>
            <person name="Ma L.-J."/>
            <person name="Dead R."/>
            <person name="Young S."/>
            <person name="Zeng Q."/>
            <person name="Koehrsen M."/>
            <person name="Alvarado L."/>
            <person name="Berlin A."/>
            <person name="Chapman S.B."/>
            <person name="Chen Z."/>
            <person name="Freedman E."/>
            <person name="Gellesch M."/>
            <person name="Goldberg J."/>
            <person name="Griggs A."/>
            <person name="Gujja S."/>
            <person name="Heilman E.R."/>
            <person name="Heiman D."/>
            <person name="Hepburn T."/>
            <person name="Howarth C."/>
            <person name="Jen D."/>
            <person name="Larson L."/>
            <person name="Mehta T."/>
            <person name="Neiman D."/>
            <person name="Pearson M."/>
            <person name="Roberts A."/>
            <person name="Saif S."/>
            <person name="Shea T."/>
            <person name="Shenoy N."/>
            <person name="Sisk P."/>
            <person name="Stolte C."/>
            <person name="Sykes S."/>
            <person name="Walk T."/>
            <person name="White J."/>
            <person name="Yandava C."/>
            <person name="Haas B."/>
            <person name="Nusbaum C."/>
            <person name="Birren B."/>
        </authorList>
    </citation>
    <scope>NUCLEOTIDE SEQUENCE</scope>
    <source>
        <strain evidence="2">R3-111a-1</strain>
    </source>
</reference>
<accession>J3NVP8</accession>
<feature type="compositionally biased region" description="Polar residues" evidence="1">
    <location>
        <begin position="130"/>
        <end position="145"/>
    </location>
</feature>
<evidence type="ECO:0000313" key="4">
    <source>
        <dbReference type="Proteomes" id="UP000006039"/>
    </source>
</evidence>
<reference evidence="2" key="3">
    <citation type="submission" date="2010-09" db="EMBL/GenBank/DDBJ databases">
        <title>Annotation of Gaeumannomyces graminis var. tritici R3-111a-1.</title>
        <authorList>
            <consortium name="The Broad Institute Genome Sequencing Platform"/>
            <person name="Ma L.-J."/>
            <person name="Dead R."/>
            <person name="Young S.K."/>
            <person name="Zeng Q."/>
            <person name="Gargeya S."/>
            <person name="Fitzgerald M."/>
            <person name="Haas B."/>
            <person name="Abouelleil A."/>
            <person name="Alvarado L."/>
            <person name="Arachchi H.M."/>
            <person name="Berlin A."/>
            <person name="Brown A."/>
            <person name="Chapman S.B."/>
            <person name="Chen Z."/>
            <person name="Dunbar C."/>
            <person name="Freedman E."/>
            <person name="Gearin G."/>
            <person name="Gellesch M."/>
            <person name="Goldberg J."/>
            <person name="Griggs A."/>
            <person name="Gujja S."/>
            <person name="Heiman D."/>
            <person name="Howarth C."/>
            <person name="Larson L."/>
            <person name="Lui A."/>
            <person name="MacDonald P.J.P."/>
            <person name="Mehta T."/>
            <person name="Montmayeur A."/>
            <person name="Murphy C."/>
            <person name="Neiman D."/>
            <person name="Pearson M."/>
            <person name="Priest M."/>
            <person name="Roberts A."/>
            <person name="Saif S."/>
            <person name="Shea T."/>
            <person name="Shenoy N."/>
            <person name="Sisk P."/>
            <person name="Stolte C."/>
            <person name="Sykes S."/>
            <person name="Yandava C."/>
            <person name="Wortman J."/>
            <person name="Nusbaum C."/>
            <person name="Birren B."/>
        </authorList>
    </citation>
    <scope>NUCLEOTIDE SEQUENCE</scope>
    <source>
        <strain evidence="2">R3-111a-1</strain>
    </source>
</reference>
<sequence>MLPPPAIPLSGTASETGRATGDIDLGLGAVGSGGALLCMAAPPTTAWPPHPSAISPTAQCFGWVTGRPRLWAWPADVAPRTPQSWDLQAKDPSKRHGGDRSQRHCVPTPLAGRVIHLLSPHATNPFAGEQTAQVRQRYNKTSTPPSRHHPASARPL</sequence>
<reference evidence="3" key="4">
    <citation type="journal article" date="2015" name="G3 (Bethesda)">
        <title>Genome sequences of three phytopathogenic species of the Magnaporthaceae family of fungi.</title>
        <authorList>
            <person name="Okagaki L.H."/>
            <person name="Nunes C.C."/>
            <person name="Sailsbery J."/>
            <person name="Clay B."/>
            <person name="Brown D."/>
            <person name="John T."/>
            <person name="Oh Y."/>
            <person name="Young N."/>
            <person name="Fitzgerald M."/>
            <person name="Haas B.J."/>
            <person name="Zeng Q."/>
            <person name="Young S."/>
            <person name="Adiconis X."/>
            <person name="Fan L."/>
            <person name="Levin J.Z."/>
            <person name="Mitchell T.K."/>
            <person name="Okubara P.A."/>
            <person name="Farman M.L."/>
            <person name="Kohn L.M."/>
            <person name="Birren B."/>
            <person name="Ma L.-J."/>
            <person name="Dean R.A."/>
        </authorList>
    </citation>
    <scope>NUCLEOTIDE SEQUENCE</scope>
    <source>
        <strain evidence="3">R3-111a-1</strain>
    </source>
</reference>
<dbReference type="AlphaFoldDB" id="J3NVP8"/>
<reference evidence="3" key="5">
    <citation type="submission" date="2018-04" db="UniProtKB">
        <authorList>
            <consortium name="EnsemblFungi"/>
        </authorList>
    </citation>
    <scope>IDENTIFICATION</scope>
    <source>
        <strain evidence="3">R3-111a-1</strain>
    </source>
</reference>
<dbReference type="HOGENOM" id="CLU_1686691_0_0_1"/>
<feature type="compositionally biased region" description="Basic residues" evidence="1">
    <location>
        <begin position="146"/>
        <end position="156"/>
    </location>
</feature>
<reference evidence="4" key="1">
    <citation type="submission" date="2010-07" db="EMBL/GenBank/DDBJ databases">
        <title>The genome sequence of Gaeumannomyces graminis var. tritici strain R3-111a-1.</title>
        <authorList>
            <consortium name="The Broad Institute Genome Sequencing Platform"/>
            <person name="Ma L.-J."/>
            <person name="Dead R."/>
            <person name="Young S."/>
            <person name="Zeng Q."/>
            <person name="Koehrsen M."/>
            <person name="Alvarado L."/>
            <person name="Berlin A."/>
            <person name="Chapman S.B."/>
            <person name="Chen Z."/>
            <person name="Freedman E."/>
            <person name="Gellesch M."/>
            <person name="Goldberg J."/>
            <person name="Griggs A."/>
            <person name="Gujja S."/>
            <person name="Heilman E.R."/>
            <person name="Heiman D."/>
            <person name="Hepburn T."/>
            <person name="Howarth C."/>
            <person name="Jen D."/>
            <person name="Larson L."/>
            <person name="Mehta T."/>
            <person name="Neiman D."/>
            <person name="Pearson M."/>
            <person name="Roberts A."/>
            <person name="Saif S."/>
            <person name="Shea T."/>
            <person name="Shenoy N."/>
            <person name="Sisk P."/>
            <person name="Stolte C."/>
            <person name="Sykes S."/>
            <person name="Walk T."/>
            <person name="White J."/>
            <person name="Yandava C."/>
            <person name="Haas B."/>
            <person name="Nusbaum C."/>
            <person name="Birren B."/>
        </authorList>
    </citation>
    <scope>NUCLEOTIDE SEQUENCE [LARGE SCALE GENOMIC DNA]</scope>
    <source>
        <strain evidence="4">R3-111a-1</strain>
    </source>
</reference>